<dbReference type="Proteomes" id="UP000000493">
    <property type="component" value="Plasmid pRUNSL02"/>
</dbReference>
<dbReference type="RefSeq" id="WP_013931244.1">
    <property type="nucleotide sequence ID" value="NC_015704.1"/>
</dbReference>
<evidence type="ECO:0000259" key="5">
    <source>
        <dbReference type="Pfam" id="PF25954"/>
    </source>
</evidence>
<dbReference type="Gene3D" id="2.40.30.170">
    <property type="match status" value="1"/>
</dbReference>
<dbReference type="PROSITE" id="PS51257">
    <property type="entry name" value="PROKAR_LIPOPROTEIN"/>
    <property type="match status" value="1"/>
</dbReference>
<feature type="coiled-coil region" evidence="3">
    <location>
        <begin position="120"/>
        <end position="147"/>
    </location>
</feature>
<dbReference type="AlphaFoldDB" id="A0A7U3ZRJ2"/>
<dbReference type="Pfam" id="PF25954">
    <property type="entry name" value="Beta-barrel_RND_2"/>
    <property type="match status" value="1"/>
</dbReference>
<dbReference type="GO" id="GO:0030313">
    <property type="term" value="C:cell envelope"/>
    <property type="evidence" value="ECO:0007669"/>
    <property type="project" value="TreeGrafter"/>
</dbReference>
<protein>
    <submittedName>
        <fullName evidence="6">Efflux transporter, RND family, MFP subunit</fullName>
    </submittedName>
</protein>
<gene>
    <name evidence="6" type="ordered locus">Runsl_5926</name>
</gene>
<evidence type="ECO:0000313" key="6">
    <source>
        <dbReference type="EMBL" id="AEI52062.1"/>
    </source>
</evidence>
<keyword evidence="3" id="KW-0175">Coiled coil</keyword>
<geneLocation type="plasmid" evidence="6 7">
    <name>pRUNSL02</name>
</geneLocation>
<dbReference type="NCBIfam" id="TIGR01730">
    <property type="entry name" value="RND_mfp"/>
    <property type="match status" value="1"/>
</dbReference>
<dbReference type="PANTHER" id="PTHR30097">
    <property type="entry name" value="CATION EFFLUX SYSTEM PROTEIN CUSB"/>
    <property type="match status" value="1"/>
</dbReference>
<dbReference type="SUPFAM" id="SSF111369">
    <property type="entry name" value="HlyD-like secretion proteins"/>
    <property type="match status" value="1"/>
</dbReference>
<evidence type="ECO:0000256" key="2">
    <source>
        <dbReference type="ARBA" id="ARBA00022448"/>
    </source>
</evidence>
<dbReference type="InterPro" id="IPR006143">
    <property type="entry name" value="RND_pump_MFP"/>
</dbReference>
<dbReference type="GO" id="GO:0015679">
    <property type="term" value="P:plasma membrane copper ion transport"/>
    <property type="evidence" value="ECO:0007669"/>
    <property type="project" value="TreeGrafter"/>
</dbReference>
<keyword evidence="6" id="KW-0614">Plasmid</keyword>
<evidence type="ECO:0000256" key="3">
    <source>
        <dbReference type="SAM" id="Coils"/>
    </source>
</evidence>
<dbReference type="PANTHER" id="PTHR30097:SF4">
    <property type="entry name" value="SLR6042 PROTEIN"/>
    <property type="match status" value="1"/>
</dbReference>
<reference evidence="7" key="1">
    <citation type="submission" date="2011-06" db="EMBL/GenBank/DDBJ databases">
        <title>The complete genome of plasmid 2 of Runella slithyformis DSM 19594.</title>
        <authorList>
            <consortium name="US DOE Joint Genome Institute (JGI-PGF)"/>
            <person name="Lucas S."/>
            <person name="Han J."/>
            <person name="Lapidus A."/>
            <person name="Bruce D."/>
            <person name="Goodwin L."/>
            <person name="Pitluck S."/>
            <person name="Peters L."/>
            <person name="Kyrpides N."/>
            <person name="Mavromatis K."/>
            <person name="Ivanova N."/>
            <person name="Ovchinnikova G."/>
            <person name="Zhang X."/>
            <person name="Misra M."/>
            <person name="Detter J.C."/>
            <person name="Tapia R."/>
            <person name="Han C."/>
            <person name="Land M."/>
            <person name="Hauser L."/>
            <person name="Markowitz V."/>
            <person name="Cheng J.-F."/>
            <person name="Hugenholtz P."/>
            <person name="Woyke T."/>
            <person name="Wu D."/>
            <person name="Tindall B."/>
            <person name="Faehrich R."/>
            <person name="Brambilla E."/>
            <person name="Klenk H.-P."/>
            <person name="Eisen J.A."/>
        </authorList>
    </citation>
    <scope>NUCLEOTIDE SEQUENCE [LARGE SCALE GENOMIC DNA]</scope>
    <source>
        <strain evidence="7">ATCC 29530 / DSM 19594 / LMG 11500 / NCIMB 11436 / LSU 4</strain>
        <plasmid evidence="7">pRUNSL02</plasmid>
    </source>
</reference>
<comment type="similarity">
    <text evidence="1">Belongs to the membrane fusion protein (MFP) (TC 8.A.1) family.</text>
</comment>
<dbReference type="EMBL" id="CP002861">
    <property type="protein sequence ID" value="AEI52062.1"/>
    <property type="molecule type" value="Genomic_DNA"/>
</dbReference>
<proteinExistence type="inferred from homology"/>
<dbReference type="Gene3D" id="2.40.50.100">
    <property type="match status" value="1"/>
</dbReference>
<dbReference type="Gene3D" id="2.40.420.20">
    <property type="match status" value="1"/>
</dbReference>
<dbReference type="GO" id="GO:0060003">
    <property type="term" value="P:copper ion export"/>
    <property type="evidence" value="ECO:0007669"/>
    <property type="project" value="TreeGrafter"/>
</dbReference>
<sequence>MKFHIKNIFSVSTAFAFCFLLLSSCDKKVETAQAEEHHHDAKGVVELTPAQVKAAQIIFGNFEKKNLSEVITTNGYTQLPPQNQAEVSVFMGGIVKTIAVIEGQYVKKGQSLATFQSMEFNNLRLEKAKLTEELQQARVNKEFLDLDYARQKELSDENVTAKKTFQKVSSELDLVNNKIKITQQQIEILDQNLLLSGNGNSNTIAITAPISGHITAINVKIGSNISANTSLFSIVDNSEMYVELLVYEKDLFKIKVGQSFRFVLTNQGNKEIIGNIFSIGKAFQKQTKSVAVRANIYNKTIGLIPGMYVNALIDIGNSDVNTLPVEAIVKAEGKEFIFIHEAEEKYEHSTSEKAHEEDTGVHFKRIEVKTGTTQLGYVQVTPLEEIPAGAKIVTKGAYYLQSSIANAEGGDEHGH</sequence>
<evidence type="ECO:0000313" key="7">
    <source>
        <dbReference type="Proteomes" id="UP000000493"/>
    </source>
</evidence>
<organism evidence="6 7">
    <name type="scientific">Runella slithyformis (strain ATCC 29530 / DSM 19594 / LMG 11500 / NCIMB 11436 / LSU 4)</name>
    <dbReference type="NCBI Taxonomy" id="761193"/>
    <lineage>
        <taxon>Bacteria</taxon>
        <taxon>Pseudomonadati</taxon>
        <taxon>Bacteroidota</taxon>
        <taxon>Cytophagia</taxon>
        <taxon>Cytophagales</taxon>
        <taxon>Spirosomataceae</taxon>
        <taxon>Runella</taxon>
    </lineage>
</organism>
<dbReference type="InterPro" id="IPR058792">
    <property type="entry name" value="Beta-barrel_RND_2"/>
</dbReference>
<dbReference type="InterPro" id="IPR051909">
    <property type="entry name" value="MFP_Cation_Efflux"/>
</dbReference>
<keyword evidence="7" id="KW-1185">Reference proteome</keyword>
<keyword evidence="2" id="KW-0813">Transport</keyword>
<accession>A0A7U3ZRJ2</accession>
<evidence type="ECO:0000256" key="1">
    <source>
        <dbReference type="ARBA" id="ARBA00009477"/>
    </source>
</evidence>
<dbReference type="Pfam" id="PF25917">
    <property type="entry name" value="BSH_RND"/>
    <property type="match status" value="1"/>
</dbReference>
<evidence type="ECO:0000259" key="4">
    <source>
        <dbReference type="Pfam" id="PF25917"/>
    </source>
</evidence>
<dbReference type="InterPro" id="IPR058625">
    <property type="entry name" value="MdtA-like_BSH"/>
</dbReference>
<reference evidence="6 7" key="2">
    <citation type="journal article" date="2012" name="Stand. Genomic Sci.">
        <title>Complete genome sequence of the aquatic bacterium Runella slithyformis type strain (LSU 4(T)).</title>
        <authorList>
            <person name="Copeland A."/>
            <person name="Zhang X."/>
            <person name="Misra M."/>
            <person name="Lapidus A."/>
            <person name="Nolan M."/>
            <person name="Lucas S."/>
            <person name="Deshpande S."/>
            <person name="Cheng J.F."/>
            <person name="Tapia R."/>
            <person name="Goodwin L.A."/>
            <person name="Pitluck S."/>
            <person name="Liolios K."/>
            <person name="Pagani I."/>
            <person name="Ivanova N."/>
            <person name="Mikhailova N."/>
            <person name="Pati A."/>
            <person name="Chen A."/>
            <person name="Palaniappan K."/>
            <person name="Land M."/>
            <person name="Hauser L."/>
            <person name="Pan C."/>
            <person name="Jeffries C.D."/>
            <person name="Detter J.C."/>
            <person name="Brambilla E.M."/>
            <person name="Rohde M."/>
            <person name="Djao O.D."/>
            <person name="Goker M."/>
            <person name="Sikorski J."/>
            <person name="Tindall B.J."/>
            <person name="Woyke T."/>
            <person name="Bristow J."/>
            <person name="Eisen J.A."/>
            <person name="Markowitz V."/>
            <person name="Hugenholtz P."/>
            <person name="Kyrpides N.C."/>
            <person name="Klenk H.P."/>
            <person name="Mavromatis K."/>
        </authorList>
    </citation>
    <scope>NUCLEOTIDE SEQUENCE [LARGE SCALE GENOMIC DNA]</scope>
    <source>
        <strain evidence="7">ATCC 29530 / DSM 19594 / LMG 11500 / NCIMB 11436 / LSU 4</strain>
    </source>
</reference>
<name>A0A7U3ZRJ2_RUNSL</name>
<feature type="domain" description="Multidrug resistance protein MdtA-like barrel-sandwich hybrid" evidence="4">
    <location>
        <begin position="83"/>
        <end position="236"/>
    </location>
</feature>
<dbReference type="GO" id="GO:0016020">
    <property type="term" value="C:membrane"/>
    <property type="evidence" value="ECO:0007669"/>
    <property type="project" value="InterPro"/>
</dbReference>
<dbReference type="GO" id="GO:0022857">
    <property type="term" value="F:transmembrane transporter activity"/>
    <property type="evidence" value="ECO:0007669"/>
    <property type="project" value="InterPro"/>
</dbReference>
<dbReference type="KEGG" id="rsi:Runsl_5926"/>
<feature type="domain" description="CusB-like beta-barrel" evidence="5">
    <location>
        <begin position="242"/>
        <end position="311"/>
    </location>
</feature>